<dbReference type="InterPro" id="IPR004408">
    <property type="entry name" value="Biotin_CoA_COase_ligase"/>
</dbReference>
<dbReference type="Pfam" id="PF03099">
    <property type="entry name" value="BPL_LplA_LipB"/>
    <property type="match status" value="1"/>
</dbReference>
<dbReference type="InterPro" id="IPR045864">
    <property type="entry name" value="aa-tRNA-synth_II/BPL/LPL"/>
</dbReference>
<dbReference type="GO" id="GO:0004077">
    <property type="term" value="F:biotin--[biotin carboxyl-carrier protein] ligase activity"/>
    <property type="evidence" value="ECO:0007669"/>
    <property type="project" value="InterPro"/>
</dbReference>
<name>A0A2U1FML7_9PORP</name>
<gene>
    <name evidence="3" type="ORF">C7382_10381</name>
</gene>
<keyword evidence="1 3" id="KW-0436">Ligase</keyword>
<dbReference type="Gene3D" id="3.30.930.10">
    <property type="entry name" value="Bira Bifunctional Protein, Domain 2"/>
    <property type="match status" value="1"/>
</dbReference>
<dbReference type="Proteomes" id="UP000245462">
    <property type="component" value="Unassembled WGS sequence"/>
</dbReference>
<dbReference type="AlphaFoldDB" id="A0A2U1FML7"/>
<dbReference type="NCBIfam" id="TIGR00121">
    <property type="entry name" value="birA_ligase"/>
    <property type="match status" value="1"/>
</dbReference>
<dbReference type="PANTHER" id="PTHR12835:SF5">
    <property type="entry name" value="BIOTIN--PROTEIN LIGASE"/>
    <property type="match status" value="1"/>
</dbReference>
<comment type="caution">
    <text evidence="3">The sequence shown here is derived from an EMBL/GenBank/DDBJ whole genome shotgun (WGS) entry which is preliminary data.</text>
</comment>
<dbReference type="GO" id="GO:0005737">
    <property type="term" value="C:cytoplasm"/>
    <property type="evidence" value="ECO:0007669"/>
    <property type="project" value="TreeGrafter"/>
</dbReference>
<proteinExistence type="predicted"/>
<dbReference type="GeneID" id="94550145"/>
<dbReference type="RefSeq" id="WP_116678693.1">
    <property type="nucleotide sequence ID" value="NZ_JBGXZY010000013.1"/>
</dbReference>
<dbReference type="CDD" id="cd16442">
    <property type="entry name" value="BPL"/>
    <property type="match status" value="1"/>
</dbReference>
<reference evidence="3 4" key="1">
    <citation type="submission" date="2018-04" db="EMBL/GenBank/DDBJ databases">
        <title>Genomic Encyclopedia of Type Strains, Phase IV (KMG-IV): sequencing the most valuable type-strain genomes for metagenomic binning, comparative biology and taxonomic classification.</title>
        <authorList>
            <person name="Goeker M."/>
        </authorList>
    </citation>
    <scope>NUCLEOTIDE SEQUENCE [LARGE SCALE GENOMIC DNA]</scope>
    <source>
        <strain evidence="3 4">DSM 28520</strain>
    </source>
</reference>
<organism evidence="3 4">
    <name type="scientific">Porphyromonas loveana</name>
    <dbReference type="NCBI Taxonomy" id="1884669"/>
    <lineage>
        <taxon>Bacteria</taxon>
        <taxon>Pseudomonadati</taxon>
        <taxon>Bacteroidota</taxon>
        <taxon>Bacteroidia</taxon>
        <taxon>Bacteroidales</taxon>
        <taxon>Porphyromonadaceae</taxon>
        <taxon>Porphyromonas</taxon>
    </lineage>
</organism>
<dbReference type="SUPFAM" id="SSF55681">
    <property type="entry name" value="Class II aaRS and biotin synthetases"/>
    <property type="match status" value="1"/>
</dbReference>
<dbReference type="OrthoDB" id="9807064at2"/>
<dbReference type="PROSITE" id="PS51733">
    <property type="entry name" value="BPL_LPL_CATALYTIC"/>
    <property type="match status" value="1"/>
</dbReference>
<keyword evidence="4" id="KW-1185">Reference proteome</keyword>
<evidence type="ECO:0000256" key="1">
    <source>
        <dbReference type="ARBA" id="ARBA00022598"/>
    </source>
</evidence>
<dbReference type="EMBL" id="QEKY01000003">
    <property type="protein sequence ID" value="PVZ13386.1"/>
    <property type="molecule type" value="Genomic_DNA"/>
</dbReference>
<evidence type="ECO:0000259" key="2">
    <source>
        <dbReference type="PROSITE" id="PS51733"/>
    </source>
</evidence>
<protein>
    <submittedName>
        <fullName evidence="3">BirA family biotin operon repressor/biotin-[acetyl-CoA-carboxylase] ligase</fullName>
    </submittedName>
</protein>
<dbReference type="PANTHER" id="PTHR12835">
    <property type="entry name" value="BIOTIN PROTEIN LIGASE"/>
    <property type="match status" value="1"/>
</dbReference>
<feature type="domain" description="BPL/LPL catalytic" evidence="2">
    <location>
        <begin position="1"/>
        <end position="185"/>
    </location>
</feature>
<sequence>MKSCINLIHLSETPSTNTFLSELLKQEPQLPSWTIVSADHQTAGRGQRGNSWYATAHLNLALSILLRPAMVPANRQFELSELCALSVLNALSQYISDADLLSIKWPNDIYYKDKKIAGILIEHNLTSTHIDNTILGIGLNINETEYPDFLPNPISLRVILGHEVSCMEVRNILIDEMQRLYCHIANRSFPLLHSNYMQRLYRRNGYHPYRDAEGIFEGKIEEVLPTGELLLMHADGRVRRYAFKEVEYVLDPQ</sequence>
<accession>A0A2U1FML7</accession>
<evidence type="ECO:0000313" key="3">
    <source>
        <dbReference type="EMBL" id="PVZ13386.1"/>
    </source>
</evidence>
<evidence type="ECO:0000313" key="4">
    <source>
        <dbReference type="Proteomes" id="UP000245462"/>
    </source>
</evidence>
<dbReference type="InterPro" id="IPR004143">
    <property type="entry name" value="BPL_LPL_catalytic"/>
</dbReference>